<reference evidence="4" key="2">
    <citation type="submission" date="2025-08" db="UniProtKB">
        <authorList>
            <consortium name="RefSeq"/>
        </authorList>
    </citation>
    <scope>IDENTIFICATION</scope>
    <source>
        <strain evidence="4">S238N-H82</strain>
        <tissue evidence="4">Testes</tissue>
    </source>
</reference>
<dbReference type="GO" id="GO:0005975">
    <property type="term" value="P:carbohydrate metabolic process"/>
    <property type="evidence" value="ECO:0007669"/>
    <property type="project" value="InterPro"/>
</dbReference>
<dbReference type="GO" id="GO:0003824">
    <property type="term" value="F:catalytic activity"/>
    <property type="evidence" value="ECO:0007669"/>
    <property type="project" value="InterPro"/>
</dbReference>
<dbReference type="OrthoDB" id="550577at2759"/>
<evidence type="ECO:0000313" key="3">
    <source>
        <dbReference type="Proteomes" id="UP000001554"/>
    </source>
</evidence>
<comment type="similarity">
    <text evidence="1">Belongs to the glycosyl hydrolase 13 family.</text>
</comment>
<dbReference type="RefSeq" id="XP_035665855.1">
    <property type="nucleotide sequence ID" value="XM_035809962.1"/>
</dbReference>
<dbReference type="SMART" id="SM00632">
    <property type="entry name" value="Aamy_C"/>
    <property type="match status" value="1"/>
</dbReference>
<dbReference type="GeneID" id="118409097"/>
<evidence type="ECO:0000256" key="1">
    <source>
        <dbReference type="ARBA" id="ARBA00008061"/>
    </source>
</evidence>
<dbReference type="Gene3D" id="2.60.40.1180">
    <property type="entry name" value="Golgi alpha-mannosidase II"/>
    <property type="match status" value="1"/>
</dbReference>
<name>A0A9J7HWE9_BRAFL</name>
<organism evidence="3 4">
    <name type="scientific">Branchiostoma floridae</name>
    <name type="common">Florida lancelet</name>
    <name type="synonym">Amphioxus</name>
    <dbReference type="NCBI Taxonomy" id="7739"/>
    <lineage>
        <taxon>Eukaryota</taxon>
        <taxon>Metazoa</taxon>
        <taxon>Chordata</taxon>
        <taxon>Cephalochordata</taxon>
        <taxon>Leptocardii</taxon>
        <taxon>Amphioxiformes</taxon>
        <taxon>Branchiostomatidae</taxon>
        <taxon>Branchiostoma</taxon>
    </lineage>
</organism>
<dbReference type="Proteomes" id="UP000001554">
    <property type="component" value="Chromosome 2"/>
</dbReference>
<proteinExistence type="inferred from homology"/>
<accession>A0A9J7HWE9</accession>
<protein>
    <submittedName>
        <fullName evidence="4">Alpha-amylase-like</fullName>
    </submittedName>
</protein>
<dbReference type="SUPFAM" id="SSF51011">
    <property type="entry name" value="Glycosyl hydrolase domain"/>
    <property type="match status" value="1"/>
</dbReference>
<feature type="domain" description="Alpha-amylase C-terminal" evidence="2">
    <location>
        <begin position="14"/>
        <end position="103"/>
    </location>
</feature>
<keyword evidence="3" id="KW-1185">Reference proteome</keyword>
<gene>
    <name evidence="4" type="primary">LOC118409097</name>
</gene>
<dbReference type="InterPro" id="IPR031319">
    <property type="entry name" value="A-amylase_C"/>
</dbReference>
<dbReference type="AlphaFoldDB" id="A0A9J7HWE9"/>
<reference evidence="3" key="1">
    <citation type="journal article" date="2020" name="Nat. Ecol. Evol.">
        <title>Deeply conserved synteny resolves early events in vertebrate evolution.</title>
        <authorList>
            <person name="Simakov O."/>
            <person name="Marletaz F."/>
            <person name="Yue J.X."/>
            <person name="O'Connell B."/>
            <person name="Jenkins J."/>
            <person name="Brandt A."/>
            <person name="Calef R."/>
            <person name="Tung C.H."/>
            <person name="Huang T.K."/>
            <person name="Schmutz J."/>
            <person name="Satoh N."/>
            <person name="Yu J.K."/>
            <person name="Putnam N.H."/>
            <person name="Green R.E."/>
            <person name="Rokhsar D.S."/>
        </authorList>
    </citation>
    <scope>NUCLEOTIDE SEQUENCE [LARGE SCALE GENOMIC DNA]</scope>
    <source>
        <strain evidence="3">S238N-H82</strain>
    </source>
</reference>
<evidence type="ECO:0000259" key="2">
    <source>
        <dbReference type="SMART" id="SM00632"/>
    </source>
</evidence>
<dbReference type="InterPro" id="IPR006048">
    <property type="entry name" value="A-amylase/branching_C"/>
</dbReference>
<dbReference type="KEGG" id="bfo:118409097"/>
<dbReference type="GO" id="GO:0043169">
    <property type="term" value="F:cation binding"/>
    <property type="evidence" value="ECO:0007669"/>
    <property type="project" value="InterPro"/>
</dbReference>
<sequence>MVRFRNVAAGHGMFNWWDNGNNQIAFSRGDRAFIAINNEDRSALNATLQTGLSSGDYCDVISGDLSNGFCTGKTITVGWDGRAHIYIAVDDEDPIIAIHVGSKVCRGNGIDQGVIDPVDLVHPNPVSPTGTERTVVFINKQTLVGQDLFLRGGIGHEGRPGCTRDAVSSQCAIPISHRIGGTNTNLNSWKQGDNHLDWYGVECGQGLSAQGSPLAWTTSNSNNAATVSSQGYGYTPLNQWGDHYWMLDVDMDCSRTENGWFELKAITRYPGGFVKWESDRNQGTCGGTAGGNKPYSSGNHFARCGKINAFDFDGNTCTIDEF</sequence>
<dbReference type="Pfam" id="PF02806">
    <property type="entry name" value="Alpha-amylase_C"/>
    <property type="match status" value="1"/>
</dbReference>
<dbReference type="InterPro" id="IPR013780">
    <property type="entry name" value="Glyco_hydro_b"/>
</dbReference>
<evidence type="ECO:0000313" key="4">
    <source>
        <dbReference type="RefSeq" id="XP_035665855.1"/>
    </source>
</evidence>